<evidence type="ECO:0000256" key="3">
    <source>
        <dbReference type="ARBA" id="ARBA00023002"/>
    </source>
</evidence>
<evidence type="ECO:0000256" key="4">
    <source>
        <dbReference type="RuleBase" id="RU000363"/>
    </source>
</evidence>
<evidence type="ECO:0000313" key="7">
    <source>
        <dbReference type="Proteomes" id="UP000239290"/>
    </source>
</evidence>
<accession>A0A2S8J6J3</accession>
<dbReference type="InterPro" id="IPR002347">
    <property type="entry name" value="SDR_fam"/>
</dbReference>
<reference evidence="7" key="1">
    <citation type="submission" date="2018-02" db="EMBL/GenBank/DDBJ databases">
        <title>Draft genome sequencing of Rhodococcus opacus KU647198.</title>
        <authorList>
            <person name="Zheng B.-X."/>
        </authorList>
    </citation>
    <scope>NUCLEOTIDE SEQUENCE [LARGE SCALE GENOMIC DNA]</scope>
    <source>
        <strain evidence="7">04-OD7</strain>
    </source>
</reference>
<evidence type="ECO:0000256" key="1">
    <source>
        <dbReference type="ARBA" id="ARBA00006484"/>
    </source>
</evidence>
<dbReference type="Gene3D" id="3.40.50.720">
    <property type="entry name" value="NAD(P)-binding Rossmann-like Domain"/>
    <property type="match status" value="1"/>
</dbReference>
<dbReference type="GO" id="GO:0016491">
    <property type="term" value="F:oxidoreductase activity"/>
    <property type="evidence" value="ECO:0007669"/>
    <property type="project" value="UniProtKB-KW"/>
</dbReference>
<dbReference type="FunFam" id="3.40.50.720:FF:000084">
    <property type="entry name" value="Short-chain dehydrogenase reductase"/>
    <property type="match status" value="1"/>
</dbReference>
<dbReference type="PRINTS" id="PR00080">
    <property type="entry name" value="SDRFAMILY"/>
</dbReference>
<dbReference type="RefSeq" id="WP_105417933.1">
    <property type="nucleotide sequence ID" value="NZ_PUIO01000030.1"/>
</dbReference>
<protein>
    <submittedName>
        <fullName evidence="6">Short-chain dehydrogenase</fullName>
    </submittedName>
</protein>
<dbReference type="NCBIfam" id="NF005878">
    <property type="entry name" value="PRK07825.1"/>
    <property type="match status" value="1"/>
</dbReference>
<dbReference type="PANTHER" id="PTHR43391">
    <property type="entry name" value="RETINOL DEHYDROGENASE-RELATED"/>
    <property type="match status" value="1"/>
</dbReference>
<dbReference type="CDD" id="cd05233">
    <property type="entry name" value="SDR_c"/>
    <property type="match status" value="1"/>
</dbReference>
<dbReference type="InterPro" id="IPR020904">
    <property type="entry name" value="Sc_DH/Rdtase_CS"/>
</dbReference>
<dbReference type="PROSITE" id="PS00061">
    <property type="entry name" value="ADH_SHORT"/>
    <property type="match status" value="1"/>
</dbReference>
<dbReference type="InterPro" id="IPR036291">
    <property type="entry name" value="NAD(P)-bd_dom_sf"/>
</dbReference>
<dbReference type="SMART" id="SM00822">
    <property type="entry name" value="PKS_KR"/>
    <property type="match status" value="1"/>
</dbReference>
<organism evidence="6 7">
    <name type="scientific">Rhodococcus opacus</name>
    <name type="common">Nocardia opaca</name>
    <dbReference type="NCBI Taxonomy" id="37919"/>
    <lineage>
        <taxon>Bacteria</taxon>
        <taxon>Bacillati</taxon>
        <taxon>Actinomycetota</taxon>
        <taxon>Actinomycetes</taxon>
        <taxon>Mycobacteriales</taxon>
        <taxon>Nocardiaceae</taxon>
        <taxon>Rhodococcus</taxon>
    </lineage>
</organism>
<dbReference type="PANTHER" id="PTHR43391:SF14">
    <property type="entry name" value="DEHYDROGENASE_REDUCTASE SDR FAMILY PROTEIN 7-LIKE"/>
    <property type="match status" value="1"/>
</dbReference>
<dbReference type="InterPro" id="IPR057326">
    <property type="entry name" value="KR_dom"/>
</dbReference>
<dbReference type="SUPFAM" id="SSF51735">
    <property type="entry name" value="NAD(P)-binding Rossmann-fold domains"/>
    <property type="match status" value="1"/>
</dbReference>
<dbReference type="EMBL" id="PUIO01000030">
    <property type="protein sequence ID" value="PQP22559.1"/>
    <property type="molecule type" value="Genomic_DNA"/>
</dbReference>
<dbReference type="PRINTS" id="PR00081">
    <property type="entry name" value="GDHRDH"/>
</dbReference>
<keyword evidence="2" id="KW-0521">NADP</keyword>
<proteinExistence type="inferred from homology"/>
<keyword evidence="3" id="KW-0560">Oxidoreductase</keyword>
<feature type="domain" description="Ketoreductase" evidence="5">
    <location>
        <begin position="9"/>
        <end position="185"/>
    </location>
</feature>
<dbReference type="AlphaFoldDB" id="A0A2S8J6J3"/>
<comment type="caution">
    <text evidence="6">The sequence shown here is derived from an EMBL/GenBank/DDBJ whole genome shotgun (WGS) entry which is preliminary data.</text>
</comment>
<gene>
    <name evidence="6" type="ORF">C5613_23130</name>
</gene>
<dbReference type="Proteomes" id="UP000239290">
    <property type="component" value="Unassembled WGS sequence"/>
</dbReference>
<dbReference type="Pfam" id="PF00106">
    <property type="entry name" value="adh_short"/>
    <property type="match status" value="1"/>
</dbReference>
<name>A0A2S8J6J3_RHOOP</name>
<evidence type="ECO:0000256" key="2">
    <source>
        <dbReference type="ARBA" id="ARBA00022857"/>
    </source>
</evidence>
<sequence>MSQVVLSGKVAVVTGGGRGIGRATCEALAREGVRVVVADLDGAAAAAVATAIGKNAISRSLDVSNREQFRSVLDAAELHFGPLDILVNNAGIMPVGYFIDETDEMTDRLVDVNYRGTLIGMKEALRRMKPRGAGHIVNLASTGGWLPAPGVATYVGTKHAIVGLTDSVRLELTGSGINLSSVGPGIVKTELAAGLQEMRGMRGVTPEEVAGAIIEGLKRKRHAIFSPGVVGIAAHVYGALPYTLRSLLFRVTKIDRLGPQIDQGTRKDYEARVVASISRATDAES</sequence>
<comment type="similarity">
    <text evidence="1 4">Belongs to the short-chain dehydrogenases/reductases (SDR) family.</text>
</comment>
<evidence type="ECO:0000313" key="6">
    <source>
        <dbReference type="EMBL" id="PQP22559.1"/>
    </source>
</evidence>
<evidence type="ECO:0000259" key="5">
    <source>
        <dbReference type="SMART" id="SM00822"/>
    </source>
</evidence>